<dbReference type="Pfam" id="PF03372">
    <property type="entry name" value="Exo_endo_phos"/>
    <property type="match status" value="1"/>
</dbReference>
<dbReference type="InterPro" id="IPR047971">
    <property type="entry name" value="ExeM-like"/>
</dbReference>
<dbReference type="InterPro" id="IPR001322">
    <property type="entry name" value="Lamin_tail_dom"/>
</dbReference>
<evidence type="ECO:0000259" key="2">
    <source>
        <dbReference type="PROSITE" id="PS51841"/>
    </source>
</evidence>
<evidence type="ECO:0000256" key="1">
    <source>
        <dbReference type="SAM" id="SignalP"/>
    </source>
</evidence>
<dbReference type="GO" id="GO:0004519">
    <property type="term" value="F:endonuclease activity"/>
    <property type="evidence" value="ECO:0007669"/>
    <property type="project" value="UniProtKB-KW"/>
</dbReference>
<proteinExistence type="predicted"/>
<organism evidence="3 4">
    <name type="scientific">Massilia violaceinigra</name>
    <dbReference type="NCBI Taxonomy" id="2045208"/>
    <lineage>
        <taxon>Bacteria</taxon>
        <taxon>Pseudomonadati</taxon>
        <taxon>Pseudomonadota</taxon>
        <taxon>Betaproteobacteria</taxon>
        <taxon>Burkholderiales</taxon>
        <taxon>Oxalobacteraceae</taxon>
        <taxon>Telluria group</taxon>
        <taxon>Massilia</taxon>
    </lineage>
</organism>
<dbReference type="Gene3D" id="3.60.10.10">
    <property type="entry name" value="Endonuclease/exonuclease/phosphatase"/>
    <property type="match status" value="1"/>
</dbReference>
<evidence type="ECO:0000313" key="4">
    <source>
        <dbReference type="Proteomes" id="UP000229897"/>
    </source>
</evidence>
<feature type="signal peptide" evidence="1">
    <location>
        <begin position="1"/>
        <end position="30"/>
    </location>
</feature>
<keyword evidence="4" id="KW-1185">Reference proteome</keyword>
<dbReference type="Pfam" id="PF00932">
    <property type="entry name" value="LTD"/>
    <property type="match status" value="1"/>
</dbReference>
<sequence>MKKLVATMHVPGRLTVLAALMAGLSAPAMAVSPDLVISQLYGAGGNAGTTFFTHDYIEIFNRGNAAVTAEGWSVQYGSATSTGAWSGKSTLPTFTVEPGQYVLIQQQSGGTGQPSLPTPLIAPASGFNMSASNGKVALVRDTATLSGATPTGDNIADLVGFGTANGAEGTRAPAMSASLALFRAKGGCGDTDDNSMDFATGAPAPRTSASARNACGPTVPQAKPIVPVCPAGMAIEQGKPAAVLLSASDEDSIVNGAVIASGGIPGISLGSLTAATANGASASVNLQASAALVSGSYPVVIRFTNNAGQEATCPVNVSVSGTATIPQIQGAGAASPFANVSVSTEGVVTHKVSNGYFIQDANGDGDPATSDGLFVFTGSAPLVAVGDLVRVKGTIIEYKPTGAARTYTEMKDVTGTSVLGTGNSVTPANIVFEPGIDLARYEAMLVNITNALTVNQTSYLGDRGELTLSVGRRETPTNRYRPGTPEALALAAANAGNELVLDDSWFVTPPPATPPCADVVACSGIPYLGQDGTVRAGDTVGNLLGVVDFGAIGGGGAAFKIQPTAAPSFTRSNPRLAAPELPVGNMKVASANVLNFFTTFLDGADAWGRTGQGCKVGSTTRASNCRGADNMAEFVRQRDKIVSELKAIDADVVGLMEIQNNDDIAVDYLVKQLNAAIGFETYAYVPKPATTGTDAIRVAMIYKPAKVALAGGALSDGDAVNNRPPMAQTFKAANGAKFSVIVNHLKSKAGCGSGANGDLGDGQGCNNGSRVLQATRLANYFIPHVIASAGDPDVLVIGDMNAHGFEDPIHLLNQAGLVNELERFVRPAGIPYSYVFDGASGYLDHALASASLDAQVVGATEWHTNADEPTVIDYNTDAKSAAAQALFKNDAFRSSDHDPVVVALNLAPTYADVTSAFREQRSGLSVDRLANKFTATITLTNTSGAAITGPVHLLLTGLTDGVILENKSGVVGNEPYVSVNNATIQAGEKITLKVVFSNPARRGIGFVSKILSGSL</sequence>
<feature type="chain" id="PRO_5013554780" evidence="1">
    <location>
        <begin position="31"/>
        <end position="1015"/>
    </location>
</feature>
<dbReference type="SUPFAM" id="SSF56219">
    <property type="entry name" value="DNase I-like"/>
    <property type="match status" value="1"/>
</dbReference>
<keyword evidence="3" id="KW-0378">Hydrolase</keyword>
<gene>
    <name evidence="3" type="ORF">CR152_31260</name>
</gene>
<keyword evidence="1" id="KW-0732">Signal</keyword>
<keyword evidence="3" id="KW-0540">Nuclease</keyword>
<dbReference type="CDD" id="cd10283">
    <property type="entry name" value="MnuA_DNase1-like"/>
    <property type="match status" value="1"/>
</dbReference>
<dbReference type="Proteomes" id="UP000229897">
    <property type="component" value="Chromosome"/>
</dbReference>
<dbReference type="PANTHER" id="PTHR42834">
    <property type="entry name" value="ENDONUCLEASE/EXONUCLEASE/PHOSPHATASE FAMILY PROTEIN (AFU_ORTHOLOGUE AFUA_3G09210)"/>
    <property type="match status" value="1"/>
</dbReference>
<dbReference type="EMBL" id="CP024608">
    <property type="protein sequence ID" value="ATQ78495.1"/>
    <property type="molecule type" value="Genomic_DNA"/>
</dbReference>
<dbReference type="AlphaFoldDB" id="A0A2D2DU37"/>
<protein>
    <submittedName>
        <fullName evidence="3">Endonuclease/exonuclease/phosphatase</fullName>
    </submittedName>
</protein>
<reference evidence="3" key="1">
    <citation type="submission" date="2017-10" db="EMBL/GenBank/DDBJ databases">
        <title>Massilia psychrophilum sp. nov., a novel purple-pigmented bacterium isolated from Tianshan glacier, Xinjiang Municipality, China.</title>
        <authorList>
            <person name="Wang H."/>
        </authorList>
    </citation>
    <scope>NUCLEOTIDE SEQUENCE [LARGE SCALE GENOMIC DNA]</scope>
    <source>
        <strain evidence="3">B2</strain>
    </source>
</reference>
<dbReference type="CDD" id="cd04486">
    <property type="entry name" value="YhcR_OBF_like"/>
    <property type="match status" value="1"/>
</dbReference>
<keyword evidence="3" id="KW-0255">Endonuclease</keyword>
<keyword evidence="3" id="KW-0269">Exonuclease</keyword>
<dbReference type="GO" id="GO:0004527">
    <property type="term" value="F:exonuclease activity"/>
    <property type="evidence" value="ECO:0007669"/>
    <property type="project" value="UniProtKB-KW"/>
</dbReference>
<dbReference type="KEGG" id="mass:CR152_31260"/>
<name>A0A2D2DU37_9BURK</name>
<dbReference type="PROSITE" id="PS51841">
    <property type="entry name" value="LTD"/>
    <property type="match status" value="1"/>
</dbReference>
<dbReference type="InterPro" id="IPR005135">
    <property type="entry name" value="Endo/exonuclease/phosphatase"/>
</dbReference>
<dbReference type="InterPro" id="IPR036691">
    <property type="entry name" value="Endo/exonu/phosph_ase_sf"/>
</dbReference>
<feature type="domain" description="LTD" evidence="2">
    <location>
        <begin position="25"/>
        <end position="163"/>
    </location>
</feature>
<dbReference type="NCBIfam" id="NF033681">
    <property type="entry name" value="ExeM_NucH_DNase"/>
    <property type="match status" value="1"/>
</dbReference>
<dbReference type="PANTHER" id="PTHR42834:SF1">
    <property type="entry name" value="ENDONUCLEASE_EXONUCLEASE_PHOSPHATASE FAMILY PROTEIN (AFU_ORTHOLOGUE AFUA_3G09210)"/>
    <property type="match status" value="1"/>
</dbReference>
<evidence type="ECO:0000313" key="3">
    <source>
        <dbReference type="EMBL" id="ATQ78495.1"/>
    </source>
</evidence>
<dbReference type="RefSeq" id="WP_099881576.1">
    <property type="nucleotide sequence ID" value="NZ_CP024608.1"/>
</dbReference>
<accession>A0A2D2DU37</accession>